<dbReference type="GO" id="GO:0043565">
    <property type="term" value="F:sequence-specific DNA binding"/>
    <property type="evidence" value="ECO:0007669"/>
    <property type="project" value="TreeGrafter"/>
</dbReference>
<feature type="domain" description="Zn(2)-C6 fungal-type" evidence="8">
    <location>
        <begin position="59"/>
        <end position="88"/>
    </location>
</feature>
<dbReference type="GO" id="GO:0000981">
    <property type="term" value="F:DNA-binding transcription factor activity, RNA polymerase II-specific"/>
    <property type="evidence" value="ECO:0007669"/>
    <property type="project" value="InterPro"/>
</dbReference>
<sequence>MDDNLTCQGPLQRDVAPSAETPESESSAARARQSPLETRKRGSLSEPDSLRKSRKVSRACDFCKARKAKCSGEQPCAKCATKGLICSYETKYTRGRPPTPPPSTTHGANDSRVSQPPNNSSCLNTTVQRQLNTIDAASTVPQRSAGVGDSKAPSRASPEVSVAEIQGQVFDPTSGLTFLHRALKRFSDQRKIVAQDNNSNSAGQTAMTGGDKPLPSHPDIDGFKLPDPVDARFLLTLYFDVCIATYRILHKSTVETWLSTMEQNMQSRDLIWKGLGRAKAAIVLVVLAIGSLHRAKSEGFLSTEAEDQALANSDTFFTISARLVDEETNSGFPRLESAQAKLIQVLYLLTTSRFNQGWYMFGNVLQLVSALGLHRRIRRHSKSSMDYIRAQCDIRTFWTTYILDNYLGVIFGRPRHYHDDDIDQDYPDRVDDDDMTPAGPLEDFEEQQECSIDALIFHAKIARIIGSISRQVYSPQDKSIQDRCAAADRLARSVHDWHSDLPVHLGSVRPSMLIPRYRRQATVLKLAHSHAIMHANRLCLLKVSSSGYESQINECIEAAKSVLQAVDHLAQEGPIFHAFWWTHYVTFCALMVTYVWEAQQRRTFGSEWEEKTSSRRLIRLAERCQMHLANATASNSPSRRYAVILEELRTTASMETETNTTQANAGQMNMSATDDLSTLIDSSSGTTVSMGQEFGGFENLPPVEVHPLDEWDTMDWLALDSSAFWPYFDGDTDEASNMHGVLQSGIGNMI</sequence>
<comment type="subcellular location">
    <subcellularLocation>
        <location evidence="1">Nucleus</location>
    </subcellularLocation>
</comment>
<dbReference type="InterPro" id="IPR051711">
    <property type="entry name" value="Stress_Response_Reg"/>
</dbReference>
<keyword evidence="6" id="KW-0539">Nucleus</keyword>
<gene>
    <name evidence="9" type="ORF">AU210_014591</name>
</gene>
<dbReference type="GO" id="GO:0045944">
    <property type="term" value="P:positive regulation of transcription by RNA polymerase II"/>
    <property type="evidence" value="ECO:0007669"/>
    <property type="project" value="TreeGrafter"/>
</dbReference>
<feature type="region of interest" description="Disordered" evidence="7">
    <location>
        <begin position="1"/>
        <end position="56"/>
    </location>
</feature>
<evidence type="ECO:0000256" key="6">
    <source>
        <dbReference type="ARBA" id="ARBA00023242"/>
    </source>
</evidence>
<evidence type="ECO:0000313" key="9">
    <source>
        <dbReference type="EMBL" id="PCD25488.1"/>
    </source>
</evidence>
<evidence type="ECO:0000256" key="7">
    <source>
        <dbReference type="SAM" id="MobiDB-lite"/>
    </source>
</evidence>
<dbReference type="STRING" id="327505.A0A2H3GD15"/>
<dbReference type="InterPro" id="IPR001138">
    <property type="entry name" value="Zn2Cys6_DnaBD"/>
</dbReference>
<feature type="region of interest" description="Disordered" evidence="7">
    <location>
        <begin position="91"/>
        <end position="123"/>
    </location>
</feature>
<dbReference type="SMART" id="SM00066">
    <property type="entry name" value="GAL4"/>
    <property type="match status" value="1"/>
</dbReference>
<evidence type="ECO:0000256" key="1">
    <source>
        <dbReference type="ARBA" id="ARBA00004123"/>
    </source>
</evidence>
<proteinExistence type="predicted"/>
<dbReference type="PANTHER" id="PTHR47540">
    <property type="entry name" value="THIAMINE REPRESSIBLE GENES REGULATORY PROTEIN THI5"/>
    <property type="match status" value="1"/>
</dbReference>
<name>A0A2H3GD15_FUSOX</name>
<keyword evidence="5" id="KW-0804">Transcription</keyword>
<dbReference type="PROSITE" id="PS00463">
    <property type="entry name" value="ZN2_CY6_FUNGAL_1"/>
    <property type="match status" value="1"/>
</dbReference>
<dbReference type="InterPro" id="IPR036864">
    <property type="entry name" value="Zn2-C6_fun-type_DNA-bd_sf"/>
</dbReference>
<dbReference type="Gene3D" id="4.10.240.10">
    <property type="entry name" value="Zn(2)-C6 fungal-type DNA-binding domain"/>
    <property type="match status" value="1"/>
</dbReference>
<dbReference type="CDD" id="cd12148">
    <property type="entry name" value="fungal_TF_MHR"/>
    <property type="match status" value="1"/>
</dbReference>
<dbReference type="PROSITE" id="PS50048">
    <property type="entry name" value="ZN2_CY6_FUNGAL_2"/>
    <property type="match status" value="1"/>
</dbReference>
<protein>
    <recommendedName>
        <fullName evidence="8">Zn(2)-C6 fungal-type domain-containing protein</fullName>
    </recommendedName>
</protein>
<keyword evidence="2" id="KW-0479">Metal-binding</keyword>
<dbReference type="Pfam" id="PF04082">
    <property type="entry name" value="Fungal_trans"/>
    <property type="match status" value="1"/>
</dbReference>
<dbReference type="InterPro" id="IPR007219">
    <property type="entry name" value="XnlR_reg_dom"/>
</dbReference>
<feature type="compositionally biased region" description="Polar residues" evidence="7">
    <location>
        <begin position="195"/>
        <end position="207"/>
    </location>
</feature>
<dbReference type="CDD" id="cd00067">
    <property type="entry name" value="GAL4"/>
    <property type="match status" value="1"/>
</dbReference>
<keyword evidence="4" id="KW-0238">DNA-binding</keyword>
<keyword evidence="3" id="KW-0805">Transcription regulation</keyword>
<dbReference type="GO" id="GO:0005634">
    <property type="term" value="C:nucleus"/>
    <property type="evidence" value="ECO:0007669"/>
    <property type="project" value="UniProtKB-SubCell"/>
</dbReference>
<organism evidence="9 10">
    <name type="scientific">Fusarium oxysporum f. sp. radicis-cucumerinum</name>
    <dbReference type="NCBI Taxonomy" id="327505"/>
    <lineage>
        <taxon>Eukaryota</taxon>
        <taxon>Fungi</taxon>
        <taxon>Dikarya</taxon>
        <taxon>Ascomycota</taxon>
        <taxon>Pezizomycotina</taxon>
        <taxon>Sordariomycetes</taxon>
        <taxon>Hypocreomycetidae</taxon>
        <taxon>Hypocreales</taxon>
        <taxon>Nectriaceae</taxon>
        <taxon>Fusarium</taxon>
        <taxon>Fusarium oxysporum species complex</taxon>
    </lineage>
</organism>
<evidence type="ECO:0000259" key="8">
    <source>
        <dbReference type="PROSITE" id="PS50048"/>
    </source>
</evidence>
<comment type="caution">
    <text evidence="9">The sequence shown here is derived from an EMBL/GenBank/DDBJ whole genome shotgun (WGS) entry which is preliminary data.</text>
</comment>
<dbReference type="GO" id="GO:0006351">
    <property type="term" value="P:DNA-templated transcription"/>
    <property type="evidence" value="ECO:0007669"/>
    <property type="project" value="InterPro"/>
</dbReference>
<evidence type="ECO:0000256" key="4">
    <source>
        <dbReference type="ARBA" id="ARBA00023125"/>
    </source>
</evidence>
<accession>A0A2H3GD15</accession>
<reference evidence="9 10" key="2">
    <citation type="journal article" date="2017" name="Sci. Rep.">
        <title>A mobile pathogenicity chromosome in Fusarium oxysporum for infection of multiple cucurbit species.</title>
        <authorList>
            <person name="van Dam P."/>
            <person name="Fokkens L."/>
            <person name="Ayukawa Y."/>
            <person name="van der Gragt M."/>
            <person name="Ter Horst A."/>
            <person name="Brankovics B."/>
            <person name="Houterman P.M."/>
            <person name="Arie T."/>
            <person name="Rep M."/>
        </authorList>
    </citation>
    <scope>NUCLEOTIDE SEQUENCE [LARGE SCALE GENOMIC DNA]</scope>
    <source>
        <strain evidence="9 10">Forc016</strain>
    </source>
</reference>
<feature type="compositionally biased region" description="Polar residues" evidence="7">
    <location>
        <begin position="106"/>
        <end position="123"/>
    </location>
</feature>
<evidence type="ECO:0000256" key="5">
    <source>
        <dbReference type="ARBA" id="ARBA00023163"/>
    </source>
</evidence>
<dbReference type="Proteomes" id="UP000219602">
    <property type="component" value="Chromosome 12"/>
</dbReference>
<feature type="region of interest" description="Disordered" evidence="7">
    <location>
        <begin position="194"/>
        <end position="220"/>
    </location>
</feature>
<dbReference type="GO" id="GO:0008270">
    <property type="term" value="F:zinc ion binding"/>
    <property type="evidence" value="ECO:0007669"/>
    <property type="project" value="InterPro"/>
</dbReference>
<dbReference type="EMBL" id="MABQ02000010">
    <property type="protein sequence ID" value="PCD25488.1"/>
    <property type="molecule type" value="Genomic_DNA"/>
</dbReference>
<dbReference type="PANTHER" id="PTHR47540:SF2">
    <property type="entry name" value="ZN(II)2CYS6 TRANSCRIPTION FACTOR (EUROFUNG)"/>
    <property type="match status" value="1"/>
</dbReference>
<evidence type="ECO:0000256" key="3">
    <source>
        <dbReference type="ARBA" id="ARBA00023015"/>
    </source>
</evidence>
<evidence type="ECO:0000256" key="2">
    <source>
        <dbReference type="ARBA" id="ARBA00022723"/>
    </source>
</evidence>
<dbReference type="SMART" id="SM00906">
    <property type="entry name" value="Fungal_trans"/>
    <property type="match status" value="1"/>
</dbReference>
<reference evidence="9 10" key="1">
    <citation type="journal article" date="2016" name="Environ. Microbiol.">
        <title>Effector profiles distinguish formae speciales of Fusarium oxysporum.</title>
        <authorList>
            <person name="van Dam P."/>
            <person name="Fokkens L."/>
            <person name="Schmidt S.M."/>
            <person name="Linmans J.H."/>
            <person name="Kistler H.C."/>
            <person name="Ma L.J."/>
            <person name="Rep M."/>
        </authorList>
    </citation>
    <scope>NUCLEOTIDE SEQUENCE [LARGE SCALE GENOMIC DNA]</scope>
    <source>
        <strain evidence="9 10">Forc016</strain>
    </source>
</reference>
<feature type="region of interest" description="Disordered" evidence="7">
    <location>
        <begin position="137"/>
        <end position="159"/>
    </location>
</feature>
<dbReference type="Pfam" id="PF00172">
    <property type="entry name" value="Zn_clus"/>
    <property type="match status" value="1"/>
</dbReference>
<feature type="compositionally biased region" description="Low complexity" evidence="7">
    <location>
        <begin position="16"/>
        <end position="35"/>
    </location>
</feature>
<dbReference type="AlphaFoldDB" id="A0A2H3GD15"/>
<evidence type="ECO:0000313" key="10">
    <source>
        <dbReference type="Proteomes" id="UP000219602"/>
    </source>
</evidence>
<dbReference type="SUPFAM" id="SSF57701">
    <property type="entry name" value="Zn2/Cys6 DNA-binding domain"/>
    <property type="match status" value="1"/>
</dbReference>